<dbReference type="EMBL" id="CP034159">
    <property type="protein sequence ID" value="AZI31994.1"/>
    <property type="molecule type" value="Genomic_DNA"/>
</dbReference>
<evidence type="ECO:0000313" key="4">
    <source>
        <dbReference type="Proteomes" id="UP000270185"/>
    </source>
</evidence>
<accession>A0A3G8XP19</accession>
<dbReference type="InterPro" id="IPR021729">
    <property type="entry name" value="DUF3298"/>
</dbReference>
<sequence length="269" mass="31115">MKNSFIILSVLALTFTACTKEKNTTENTINTTEQAKKEATLFAVDSISVNDSLRVNENLLLSYKSNILMLPSIKNKAVLDSIYHTENILLKEYSPENLKEALNLKKKNYFEEQKKSLADFTPVSAQKWNSNSNMKVFSNEFDYLTIQYSGDGFTGGAHGYYYEKYKVFDLKNNKTLQLDDVISEKDPKIWDRILSDNFFKNDADRGQAEMLLVKQIPLNNNFYFDKEYLYFLYNQYEITAYAAGTVLIKVPLSDIKLFLQSDFKERLSL</sequence>
<dbReference type="KEGG" id="ccas:EIB73_01845"/>
<proteinExistence type="predicted"/>
<dbReference type="Gene3D" id="3.90.640.20">
    <property type="entry name" value="Heat-shock cognate protein, ATPase"/>
    <property type="match status" value="1"/>
</dbReference>
<reference evidence="4" key="1">
    <citation type="submission" date="2018-11" db="EMBL/GenBank/DDBJ databases">
        <title>Proposal to divide the Flavobacteriaceae and reorganize its genera based on Amino Acid Identity values calculated from whole genome sequences.</title>
        <authorList>
            <person name="Nicholson A.C."/>
            <person name="Gulvik C.A."/>
            <person name="Whitney A.M."/>
            <person name="Humrighouse B.W."/>
            <person name="Bell M."/>
            <person name="Holmes B."/>
            <person name="Steigerwalt A.G."/>
            <person name="Villarma A."/>
            <person name="Sheth M."/>
            <person name="Batra D."/>
            <person name="Pryor J."/>
            <person name="Bernardet J.-F."/>
            <person name="Hugo C."/>
            <person name="Kampfer P."/>
            <person name="Newman J.D."/>
            <person name="McQuiston J.R."/>
        </authorList>
    </citation>
    <scope>NUCLEOTIDE SEQUENCE [LARGE SCALE GENOMIC DNA]</scope>
    <source>
        <strain evidence="4">G0081</strain>
    </source>
</reference>
<dbReference type="OrthoDB" id="594879at2"/>
<dbReference type="Pfam" id="PF11738">
    <property type="entry name" value="DUF3298"/>
    <property type="match status" value="1"/>
</dbReference>
<gene>
    <name evidence="3" type="ORF">EIB73_01845</name>
</gene>
<keyword evidence="4" id="KW-1185">Reference proteome</keyword>
<dbReference type="Gene3D" id="3.30.565.40">
    <property type="entry name" value="Fervidobacterium nodosum Rt17-B1 like"/>
    <property type="match status" value="1"/>
</dbReference>
<dbReference type="InterPro" id="IPR037126">
    <property type="entry name" value="PdaC/RsiV-like_sf"/>
</dbReference>
<name>A0A3G8XP19_9FLAO</name>
<dbReference type="AlphaFoldDB" id="A0A3G8XP19"/>
<dbReference type="RefSeq" id="WP_125022090.1">
    <property type="nucleotide sequence ID" value="NZ_CP034159.1"/>
</dbReference>
<evidence type="ECO:0000259" key="1">
    <source>
        <dbReference type="Pfam" id="PF11738"/>
    </source>
</evidence>
<dbReference type="PROSITE" id="PS51257">
    <property type="entry name" value="PROKAR_LIPOPROTEIN"/>
    <property type="match status" value="1"/>
</dbReference>
<organism evidence="3 4">
    <name type="scientific">Kaistella carnis</name>
    <dbReference type="NCBI Taxonomy" id="1241979"/>
    <lineage>
        <taxon>Bacteria</taxon>
        <taxon>Pseudomonadati</taxon>
        <taxon>Bacteroidota</taxon>
        <taxon>Flavobacteriia</taxon>
        <taxon>Flavobacteriales</taxon>
        <taxon>Weeksellaceae</taxon>
        <taxon>Chryseobacterium group</taxon>
        <taxon>Kaistella</taxon>
    </lineage>
</organism>
<dbReference type="InterPro" id="IPR025303">
    <property type="entry name" value="PdaC"/>
</dbReference>
<dbReference type="Proteomes" id="UP000270185">
    <property type="component" value="Chromosome"/>
</dbReference>
<evidence type="ECO:0000313" key="3">
    <source>
        <dbReference type="EMBL" id="AZI31994.1"/>
    </source>
</evidence>
<dbReference type="Pfam" id="PF13739">
    <property type="entry name" value="PdaC"/>
    <property type="match status" value="1"/>
</dbReference>
<feature type="domain" description="Deacetylase PdaC" evidence="2">
    <location>
        <begin position="56"/>
        <end position="160"/>
    </location>
</feature>
<feature type="domain" description="DUF3298" evidence="1">
    <location>
        <begin position="205"/>
        <end position="253"/>
    </location>
</feature>
<protein>
    <submittedName>
        <fullName evidence="3">DUF3298 domain-containing protein</fullName>
    </submittedName>
</protein>
<evidence type="ECO:0000259" key="2">
    <source>
        <dbReference type="Pfam" id="PF13739"/>
    </source>
</evidence>